<gene>
    <name evidence="2" type="ORF">ACFQJ9_08855</name>
</gene>
<name>A0ABD5Z2Y4_9EURY</name>
<accession>A0ABD5Z2Y4</accession>
<comment type="caution">
    <text evidence="2">The sequence shown here is derived from an EMBL/GenBank/DDBJ whole genome shotgun (WGS) entry which is preliminary data.</text>
</comment>
<evidence type="ECO:0000256" key="1">
    <source>
        <dbReference type="SAM" id="MobiDB-lite"/>
    </source>
</evidence>
<dbReference type="RefSeq" id="WP_279529449.1">
    <property type="nucleotide sequence ID" value="NZ_CP122312.1"/>
</dbReference>
<keyword evidence="3" id="KW-1185">Reference proteome</keyword>
<proteinExistence type="predicted"/>
<sequence length="717" mass="82040">MGKIGFRVSVDDNGVPKDIKKSIERGVRKATKRLAKRLKEEAEAEIRRKEAADSYGIWEGDLVGGFQTKADKDGLRVWNDDEAAWPMEEGVKPGAFGARGPPIRNLLPWVQEHFPTDTSFDPWGIGGGENFDTTRLWSPERDGSDTGATSGSRQRFTLPEGNRTQTSEDAVSAQSGGSGGTTKRGVEDIKPGDSYYARQGRLWEYGEVDSLRDGGFEDTLGRRFADDEFVEYAPDDLDPDSPDLSGLTKGDALRWEFDGDTYEGVVTDPDPDNVYVEVQYDGLPHFIQRELITDFEEATLPSWVPDSWFQIPDDEPWDLDLVYYGQEVALWDVNNAEYLRAYVRDFNPQNIEVDFAEYSGGTRVHLDNRREYRLVAGERWEDLTRAEQMVTLEDYWDAQITSRATLDPARLDFVKDHLFGTMFPRFKNTVALKRTLHMLNKVEPASQPSGPAFRMGAISPRNNGIWNFNVLKKQDYDDENDRRRKILKQQGRDTPENLAKYLLGPYEDTINHEFTHAVVHAHRYEMGTDAQGLPAKTHAGITEVRWADDGTELEGGPVSHAKHMMFRKADEPNAPALGFTRWNQYSYNNALGLLLPGMDDPGWETNEAGTLDRLVETVNRAWWKQSIWGQDEYWNQGNKPDENHLRFLERDYSAYYSHETIATFSQMMMAEDPTDYDYLNRLEVLDEHYPWLLEEWLKHFEPQGDVADKLEELGYDV</sequence>
<evidence type="ECO:0000313" key="2">
    <source>
        <dbReference type="EMBL" id="MFC7199519.1"/>
    </source>
</evidence>
<dbReference type="AlphaFoldDB" id="A0ABD5Z2Y4"/>
<feature type="compositionally biased region" description="Polar residues" evidence="1">
    <location>
        <begin position="162"/>
        <end position="175"/>
    </location>
</feature>
<reference evidence="2 3" key="1">
    <citation type="journal article" date="2019" name="Int. J. Syst. Evol. Microbiol.">
        <title>The Global Catalogue of Microorganisms (GCM) 10K type strain sequencing project: providing services to taxonomists for standard genome sequencing and annotation.</title>
        <authorList>
            <consortium name="The Broad Institute Genomics Platform"/>
            <consortium name="The Broad Institute Genome Sequencing Center for Infectious Disease"/>
            <person name="Wu L."/>
            <person name="Ma J."/>
        </authorList>
    </citation>
    <scope>NUCLEOTIDE SEQUENCE [LARGE SCALE GENOMIC DNA]</scope>
    <source>
        <strain evidence="2 3">XZGYJ-43</strain>
    </source>
</reference>
<organism evidence="2 3">
    <name type="scientific">Halospeciosus flavus</name>
    <dbReference type="NCBI Taxonomy" id="3032283"/>
    <lineage>
        <taxon>Archaea</taxon>
        <taxon>Methanobacteriati</taxon>
        <taxon>Methanobacteriota</taxon>
        <taxon>Stenosarchaea group</taxon>
        <taxon>Halobacteria</taxon>
        <taxon>Halobacteriales</taxon>
        <taxon>Halobacteriaceae</taxon>
        <taxon>Halospeciosus</taxon>
    </lineage>
</organism>
<evidence type="ECO:0000313" key="3">
    <source>
        <dbReference type="Proteomes" id="UP001596447"/>
    </source>
</evidence>
<feature type="region of interest" description="Disordered" evidence="1">
    <location>
        <begin position="130"/>
        <end position="192"/>
    </location>
</feature>
<dbReference type="EMBL" id="JBHTAR010000011">
    <property type="protein sequence ID" value="MFC7199519.1"/>
    <property type="molecule type" value="Genomic_DNA"/>
</dbReference>
<dbReference type="Proteomes" id="UP001596447">
    <property type="component" value="Unassembled WGS sequence"/>
</dbReference>
<protein>
    <submittedName>
        <fullName evidence="2">Uncharacterized protein</fullName>
    </submittedName>
</protein>
<feature type="compositionally biased region" description="Polar residues" evidence="1">
    <location>
        <begin position="146"/>
        <end position="155"/>
    </location>
</feature>